<proteinExistence type="predicted"/>
<evidence type="ECO:0000313" key="2">
    <source>
        <dbReference type="EMBL" id="BAT74525.1"/>
    </source>
</evidence>
<dbReference type="Proteomes" id="UP000291084">
    <property type="component" value="Chromosome 1"/>
</dbReference>
<gene>
    <name evidence="2" type="primary">Vigan.01G221200</name>
    <name evidence="2" type="ORF">VIGAN_01221200</name>
</gene>
<feature type="non-terminal residue" evidence="2">
    <location>
        <position position="1"/>
    </location>
</feature>
<evidence type="ECO:0000256" key="1">
    <source>
        <dbReference type="SAM" id="MobiDB-lite"/>
    </source>
</evidence>
<evidence type="ECO:0000313" key="3">
    <source>
        <dbReference type="Proteomes" id="UP000291084"/>
    </source>
</evidence>
<feature type="region of interest" description="Disordered" evidence="1">
    <location>
        <begin position="52"/>
        <end position="71"/>
    </location>
</feature>
<reference evidence="2 3" key="1">
    <citation type="journal article" date="2015" name="Sci. Rep.">
        <title>The power of single molecule real-time sequencing technology in the de novo assembly of a eukaryotic genome.</title>
        <authorList>
            <person name="Sakai H."/>
            <person name="Naito K."/>
            <person name="Ogiso-Tanaka E."/>
            <person name="Takahashi Y."/>
            <person name="Iseki K."/>
            <person name="Muto C."/>
            <person name="Satou K."/>
            <person name="Teruya K."/>
            <person name="Shiroma A."/>
            <person name="Shimoji M."/>
            <person name="Hirano T."/>
            <person name="Itoh T."/>
            <person name="Kaga A."/>
            <person name="Tomooka N."/>
        </authorList>
    </citation>
    <scope>NUCLEOTIDE SEQUENCE [LARGE SCALE GENOMIC DNA]</scope>
    <source>
        <strain evidence="3">cv. Shumari</strain>
    </source>
</reference>
<accession>A0A0S3R1R7</accession>
<sequence>TTMIARTMKTLCSLHHSLKNMFHYASNDRPMDHSMDWRVQVRQALHRFQRRQPLNRHSKCAMLPTPTAAQA</sequence>
<keyword evidence="3" id="KW-1185">Reference proteome</keyword>
<organism evidence="2 3">
    <name type="scientific">Vigna angularis var. angularis</name>
    <dbReference type="NCBI Taxonomy" id="157739"/>
    <lineage>
        <taxon>Eukaryota</taxon>
        <taxon>Viridiplantae</taxon>
        <taxon>Streptophyta</taxon>
        <taxon>Embryophyta</taxon>
        <taxon>Tracheophyta</taxon>
        <taxon>Spermatophyta</taxon>
        <taxon>Magnoliopsida</taxon>
        <taxon>eudicotyledons</taxon>
        <taxon>Gunneridae</taxon>
        <taxon>Pentapetalae</taxon>
        <taxon>rosids</taxon>
        <taxon>fabids</taxon>
        <taxon>Fabales</taxon>
        <taxon>Fabaceae</taxon>
        <taxon>Papilionoideae</taxon>
        <taxon>50 kb inversion clade</taxon>
        <taxon>NPAAA clade</taxon>
        <taxon>indigoferoid/millettioid clade</taxon>
        <taxon>Phaseoleae</taxon>
        <taxon>Vigna</taxon>
    </lineage>
</organism>
<name>A0A0S3R1R7_PHAAN</name>
<protein>
    <submittedName>
        <fullName evidence="2">Uncharacterized protein</fullName>
    </submittedName>
</protein>
<dbReference type="EMBL" id="AP015034">
    <property type="protein sequence ID" value="BAT74525.1"/>
    <property type="molecule type" value="Genomic_DNA"/>
</dbReference>
<dbReference type="AlphaFoldDB" id="A0A0S3R1R7"/>